<evidence type="ECO:0000313" key="2">
    <source>
        <dbReference type="EMBL" id="EKU10753.1"/>
    </source>
</evidence>
<comment type="caution">
    <text evidence="2">The sequence shown here is derived from an EMBL/GenBank/DDBJ whole genome shotgun (WGS) entry which is preliminary data.</text>
</comment>
<gene>
    <name evidence="2" type="ORF">CSUNSWCD_554</name>
</gene>
<keyword evidence="1" id="KW-1133">Transmembrane helix</keyword>
<dbReference type="AlphaFoldDB" id="M5IQS8"/>
<dbReference type="STRING" id="1244083.CSUNSWCD_554"/>
<dbReference type="Proteomes" id="UP000011939">
    <property type="component" value="Unassembled WGS sequence"/>
</dbReference>
<evidence type="ECO:0000313" key="3">
    <source>
        <dbReference type="Proteomes" id="UP000011939"/>
    </source>
</evidence>
<dbReference type="EMBL" id="AMZQ01000010">
    <property type="protein sequence ID" value="EKU10753.1"/>
    <property type="molecule type" value="Genomic_DNA"/>
</dbReference>
<feature type="transmembrane region" description="Helical" evidence="1">
    <location>
        <begin position="20"/>
        <end position="39"/>
    </location>
</feature>
<evidence type="ECO:0000256" key="1">
    <source>
        <dbReference type="SAM" id="Phobius"/>
    </source>
</evidence>
<reference evidence="2 3" key="1">
    <citation type="journal article" date="2013" name="Genome Announc.">
        <title>Genome Sequence of Campylobacter showae UNSWCD, Isolated from a Patient with Crohn's Disease.</title>
        <authorList>
            <person name="Tay A.P."/>
            <person name="Kaakoush N.O."/>
            <person name="Deshpande N.P."/>
            <person name="Chen Z."/>
            <person name="Mitchell H."/>
            <person name="Wilkins M.R."/>
        </authorList>
    </citation>
    <scope>NUCLEOTIDE SEQUENCE [LARGE SCALE GENOMIC DNA]</scope>
    <source>
        <strain evidence="2 3">CSUNSWCD</strain>
    </source>
</reference>
<organism evidence="2 3">
    <name type="scientific">Campylobacter showae CSUNSWCD</name>
    <dbReference type="NCBI Taxonomy" id="1244083"/>
    <lineage>
        <taxon>Bacteria</taxon>
        <taxon>Pseudomonadati</taxon>
        <taxon>Campylobacterota</taxon>
        <taxon>Epsilonproteobacteria</taxon>
        <taxon>Campylobacterales</taxon>
        <taxon>Campylobacteraceae</taxon>
        <taxon>Campylobacter</taxon>
    </lineage>
</organism>
<proteinExistence type="predicted"/>
<protein>
    <submittedName>
        <fullName evidence="2">Uncharacterized protein</fullName>
    </submittedName>
</protein>
<keyword evidence="1" id="KW-0472">Membrane</keyword>
<keyword evidence="1" id="KW-0812">Transmembrane</keyword>
<accession>M5IQS8</accession>
<name>M5IQS8_9BACT</name>
<sequence>MADLGPNNFTFGRRFSASFFLNFFLLFGFKFDAALGANLDI</sequence>